<keyword evidence="2" id="KW-1185">Reference proteome</keyword>
<reference evidence="1 2" key="1">
    <citation type="journal article" date="2019" name="Commun. Biol.">
        <title>The bagworm genome reveals a unique fibroin gene that provides high tensile strength.</title>
        <authorList>
            <person name="Kono N."/>
            <person name="Nakamura H."/>
            <person name="Ohtoshi R."/>
            <person name="Tomita M."/>
            <person name="Numata K."/>
            <person name="Arakawa K."/>
        </authorList>
    </citation>
    <scope>NUCLEOTIDE SEQUENCE [LARGE SCALE GENOMIC DNA]</scope>
</reference>
<name>A0A4C1XF45_EUMVA</name>
<evidence type="ECO:0000313" key="1">
    <source>
        <dbReference type="EMBL" id="GBP61710.1"/>
    </source>
</evidence>
<dbReference type="Proteomes" id="UP000299102">
    <property type="component" value="Unassembled WGS sequence"/>
</dbReference>
<accession>A0A4C1XF45</accession>
<proteinExistence type="predicted"/>
<comment type="caution">
    <text evidence="1">The sequence shown here is derived from an EMBL/GenBank/DDBJ whole genome shotgun (WGS) entry which is preliminary data.</text>
</comment>
<sequence>MCPEPLKDRCSNGGLREQCGLKGDVVTRKDMLGEEVLTTVKNLTNVIDSLLSFRFALYCASFGGSVASPPHRGH</sequence>
<evidence type="ECO:0000313" key="2">
    <source>
        <dbReference type="Proteomes" id="UP000299102"/>
    </source>
</evidence>
<gene>
    <name evidence="1" type="ORF">EVAR_89090_1</name>
</gene>
<dbReference type="AlphaFoldDB" id="A0A4C1XF45"/>
<dbReference type="EMBL" id="BGZK01000820">
    <property type="protein sequence ID" value="GBP61710.1"/>
    <property type="molecule type" value="Genomic_DNA"/>
</dbReference>
<protein>
    <submittedName>
        <fullName evidence="1">Uncharacterized protein</fullName>
    </submittedName>
</protein>
<organism evidence="1 2">
    <name type="scientific">Eumeta variegata</name>
    <name type="common">Bagworm moth</name>
    <name type="synonym">Eumeta japonica</name>
    <dbReference type="NCBI Taxonomy" id="151549"/>
    <lineage>
        <taxon>Eukaryota</taxon>
        <taxon>Metazoa</taxon>
        <taxon>Ecdysozoa</taxon>
        <taxon>Arthropoda</taxon>
        <taxon>Hexapoda</taxon>
        <taxon>Insecta</taxon>
        <taxon>Pterygota</taxon>
        <taxon>Neoptera</taxon>
        <taxon>Endopterygota</taxon>
        <taxon>Lepidoptera</taxon>
        <taxon>Glossata</taxon>
        <taxon>Ditrysia</taxon>
        <taxon>Tineoidea</taxon>
        <taxon>Psychidae</taxon>
        <taxon>Oiketicinae</taxon>
        <taxon>Eumeta</taxon>
    </lineage>
</organism>